<organism evidence="2 3">
    <name type="scientific">Ceratopteris richardii</name>
    <name type="common">Triangle waterfern</name>
    <dbReference type="NCBI Taxonomy" id="49495"/>
    <lineage>
        <taxon>Eukaryota</taxon>
        <taxon>Viridiplantae</taxon>
        <taxon>Streptophyta</taxon>
        <taxon>Embryophyta</taxon>
        <taxon>Tracheophyta</taxon>
        <taxon>Polypodiopsida</taxon>
        <taxon>Polypodiidae</taxon>
        <taxon>Polypodiales</taxon>
        <taxon>Pteridineae</taxon>
        <taxon>Pteridaceae</taxon>
        <taxon>Parkerioideae</taxon>
        <taxon>Ceratopteris</taxon>
    </lineage>
</organism>
<dbReference type="PANTHER" id="PTHR24030:SF0">
    <property type="entry name" value="PROTEIN CMSS1"/>
    <property type="match status" value="1"/>
</dbReference>
<name>A0A8T2SKW2_CERRI</name>
<evidence type="ECO:0008006" key="4">
    <source>
        <dbReference type="Google" id="ProtNLM"/>
    </source>
</evidence>
<keyword evidence="3" id="KW-1185">Reference proteome</keyword>
<dbReference type="GO" id="GO:0030686">
    <property type="term" value="C:90S preribosome"/>
    <property type="evidence" value="ECO:0007669"/>
    <property type="project" value="TreeGrafter"/>
</dbReference>
<dbReference type="Proteomes" id="UP000825935">
    <property type="component" value="Chromosome 19"/>
</dbReference>
<reference evidence="2" key="1">
    <citation type="submission" date="2021-08" db="EMBL/GenBank/DDBJ databases">
        <title>WGS assembly of Ceratopteris richardii.</title>
        <authorList>
            <person name="Marchant D.B."/>
            <person name="Chen G."/>
            <person name="Jenkins J."/>
            <person name="Shu S."/>
            <person name="Leebens-Mack J."/>
            <person name="Grimwood J."/>
            <person name="Schmutz J."/>
            <person name="Soltis P."/>
            <person name="Soltis D."/>
            <person name="Chen Z.-H."/>
        </authorList>
    </citation>
    <scope>NUCLEOTIDE SEQUENCE</scope>
    <source>
        <strain evidence="2">Whitten #5841</strain>
        <tissue evidence="2">Leaf</tissue>
    </source>
</reference>
<feature type="region of interest" description="Disordered" evidence="1">
    <location>
        <begin position="1"/>
        <end position="41"/>
    </location>
</feature>
<evidence type="ECO:0000313" key="2">
    <source>
        <dbReference type="EMBL" id="KAH7352121.1"/>
    </source>
</evidence>
<dbReference type="OrthoDB" id="1929311at2759"/>
<dbReference type="GO" id="GO:0005634">
    <property type="term" value="C:nucleus"/>
    <property type="evidence" value="ECO:0007669"/>
    <property type="project" value="TreeGrafter"/>
</dbReference>
<dbReference type="Pfam" id="PF14617">
    <property type="entry name" value="CMS1"/>
    <property type="match status" value="1"/>
</dbReference>
<dbReference type="InterPro" id="IPR032704">
    <property type="entry name" value="Cms1"/>
</dbReference>
<sequence>MVSHKQSSAGKKGKLNAVIKARKKPKKADKSSHMHNEKDGVQWQTTDVQAKWFNAFLQSMSYSSLSELEATPPLSEETFVSMEQEGEDREIQNLHKHVKNMFKGTWAKFLCESGRDREKGSPMLLILCSSATRCVDILKGLMSFTKTCKPAKLFAKHIKVEEQVKALEDCVNIAVGTPNRISFIFYDRVKKLIDIGALGLGSLKVVIFDMQKDAKGFTIFTIPQVKEDLLELCKSHLHECFLHQQSKICLY</sequence>
<accession>A0A8T2SKW2</accession>
<proteinExistence type="predicted"/>
<dbReference type="EMBL" id="CM035424">
    <property type="protein sequence ID" value="KAH7352121.1"/>
    <property type="molecule type" value="Genomic_DNA"/>
</dbReference>
<evidence type="ECO:0000256" key="1">
    <source>
        <dbReference type="SAM" id="MobiDB-lite"/>
    </source>
</evidence>
<protein>
    <recommendedName>
        <fullName evidence="4">Protein CMSS1</fullName>
    </recommendedName>
</protein>
<dbReference type="AlphaFoldDB" id="A0A8T2SKW2"/>
<feature type="compositionally biased region" description="Basic and acidic residues" evidence="1">
    <location>
        <begin position="28"/>
        <end position="40"/>
    </location>
</feature>
<dbReference type="PANTHER" id="PTHR24030">
    <property type="entry name" value="PROTEIN CMSS1"/>
    <property type="match status" value="1"/>
</dbReference>
<evidence type="ECO:0000313" key="3">
    <source>
        <dbReference type="Proteomes" id="UP000825935"/>
    </source>
</evidence>
<comment type="caution">
    <text evidence="2">The sequence shown here is derived from an EMBL/GenBank/DDBJ whole genome shotgun (WGS) entry which is preliminary data.</text>
</comment>
<dbReference type="OMA" id="FWDLFKN"/>
<gene>
    <name evidence="2" type="ORF">KP509_19G030700</name>
</gene>